<evidence type="ECO:0000259" key="1">
    <source>
        <dbReference type="SMART" id="SM00901"/>
    </source>
</evidence>
<accession>A0A7V7FY58</accession>
<protein>
    <submittedName>
        <fullName evidence="2">FRG domain-containing protein</fullName>
    </submittedName>
</protein>
<gene>
    <name evidence="2" type="ORF">F0A17_14525</name>
</gene>
<dbReference type="SMART" id="SM00901">
    <property type="entry name" value="FRG"/>
    <property type="match status" value="1"/>
</dbReference>
<dbReference type="Proteomes" id="UP000486760">
    <property type="component" value="Unassembled WGS sequence"/>
</dbReference>
<sequence>MGSREIEHEDVDSLIRALTDTAPGARAYRGHGDSTWRLEPSIVRNRRYQVQTRLNGLDTERDSMRLENHFLMLFVNACDKAGLPISGDSEKLRNFLDDPNLVDGKGGNASSTRTNQWPGDSNEMLSLMAQAQHYGVPTRLLDWTTAPLIAAYFAASAALRRWEEGHHDDPLSRKLAVWELDIDASARYRSDFEIKRAPGSVSAHLPAQRGIFTLIKGRRVPNLCLEEQPEAARFLTRHSLSVRAIPALMRECDRHGHSAATLFPDYEGAARHAEEIFLIHELSTATQQTQ</sequence>
<name>A0A7V7FY58_9GAMM</name>
<dbReference type="AlphaFoldDB" id="A0A7V7FY58"/>
<proteinExistence type="predicted"/>
<evidence type="ECO:0000313" key="2">
    <source>
        <dbReference type="EMBL" id="KAA0011321.1"/>
    </source>
</evidence>
<dbReference type="EMBL" id="VTPY01000005">
    <property type="protein sequence ID" value="KAA0011321.1"/>
    <property type="molecule type" value="Genomic_DNA"/>
</dbReference>
<dbReference type="Pfam" id="PF08867">
    <property type="entry name" value="FRG"/>
    <property type="match status" value="1"/>
</dbReference>
<evidence type="ECO:0000313" key="3">
    <source>
        <dbReference type="Proteomes" id="UP000486760"/>
    </source>
</evidence>
<feature type="domain" description="FRG" evidence="1">
    <location>
        <begin position="22"/>
        <end position="162"/>
    </location>
</feature>
<reference evidence="2 3" key="1">
    <citation type="submission" date="2019-08" db="EMBL/GenBank/DDBJ databases">
        <title>Bioinformatics analysis of the strain L3 and L5.</title>
        <authorList>
            <person name="Li X."/>
        </authorList>
    </citation>
    <scope>NUCLEOTIDE SEQUENCE [LARGE SCALE GENOMIC DNA]</scope>
    <source>
        <strain evidence="2 3">L5</strain>
    </source>
</reference>
<organism evidence="2 3">
    <name type="scientific">Billgrantia pellis</name>
    <dbReference type="NCBI Taxonomy" id="2606936"/>
    <lineage>
        <taxon>Bacteria</taxon>
        <taxon>Pseudomonadati</taxon>
        <taxon>Pseudomonadota</taxon>
        <taxon>Gammaproteobacteria</taxon>
        <taxon>Oceanospirillales</taxon>
        <taxon>Halomonadaceae</taxon>
        <taxon>Billgrantia</taxon>
    </lineage>
</organism>
<comment type="caution">
    <text evidence="2">The sequence shown here is derived from an EMBL/GenBank/DDBJ whole genome shotgun (WGS) entry which is preliminary data.</text>
</comment>
<keyword evidence="3" id="KW-1185">Reference proteome</keyword>
<dbReference type="RefSeq" id="WP_149329061.1">
    <property type="nucleotide sequence ID" value="NZ_VTPY01000005.1"/>
</dbReference>
<dbReference type="InterPro" id="IPR014966">
    <property type="entry name" value="FRG-dom"/>
</dbReference>